<comment type="subcellular location">
    <subcellularLocation>
        <location evidence="7">Cytoplasm</location>
    </subcellularLocation>
</comment>
<evidence type="ECO:0000256" key="2">
    <source>
        <dbReference type="ARBA" id="ARBA00009948"/>
    </source>
</evidence>
<dbReference type="InterPro" id="IPR006264">
    <property type="entry name" value="EPSP_synthase"/>
</dbReference>
<evidence type="ECO:0000256" key="3">
    <source>
        <dbReference type="ARBA" id="ARBA00022605"/>
    </source>
</evidence>
<dbReference type="GO" id="GO:0008652">
    <property type="term" value="P:amino acid biosynthetic process"/>
    <property type="evidence" value="ECO:0007669"/>
    <property type="project" value="UniProtKB-KW"/>
</dbReference>
<feature type="active site" description="Proton acceptor" evidence="7">
    <location>
        <position position="320"/>
    </location>
</feature>
<name>A0A3P3XU46_9SPIR</name>
<feature type="domain" description="Enolpyruvate transferase" evidence="9">
    <location>
        <begin position="8"/>
        <end position="427"/>
    </location>
</feature>
<dbReference type="Gene3D" id="3.65.10.10">
    <property type="entry name" value="Enolpyruvate transferase domain"/>
    <property type="match status" value="2"/>
</dbReference>
<dbReference type="InterPro" id="IPR036968">
    <property type="entry name" value="Enolpyruvate_Tfrase_sf"/>
</dbReference>
<evidence type="ECO:0000313" key="10">
    <source>
        <dbReference type="EMBL" id="SLM19822.1"/>
    </source>
</evidence>
<feature type="binding site" evidence="7">
    <location>
        <position position="132"/>
    </location>
    <ligand>
        <name>phosphoenolpyruvate</name>
        <dbReference type="ChEBI" id="CHEBI:58702"/>
    </ligand>
</feature>
<dbReference type="HAMAP" id="MF_00210">
    <property type="entry name" value="EPSP_synth"/>
    <property type="match status" value="1"/>
</dbReference>
<evidence type="ECO:0000259" key="9">
    <source>
        <dbReference type="Pfam" id="PF00275"/>
    </source>
</evidence>
<dbReference type="PIRSF" id="PIRSF000505">
    <property type="entry name" value="EPSPS"/>
    <property type="match status" value="1"/>
</dbReference>
<feature type="binding site" evidence="7">
    <location>
        <position position="177"/>
    </location>
    <ligand>
        <name>3-phosphoshikimate</name>
        <dbReference type="ChEBI" id="CHEBI:145989"/>
    </ligand>
</feature>
<dbReference type="NCBIfam" id="TIGR01356">
    <property type="entry name" value="aroA"/>
    <property type="match status" value="1"/>
</dbReference>
<comment type="subunit">
    <text evidence="7">Monomer.</text>
</comment>
<dbReference type="InterPro" id="IPR013792">
    <property type="entry name" value="RNA3'P_cycl/enolpyr_Trfase_a/b"/>
</dbReference>
<feature type="binding site" evidence="7">
    <location>
        <position position="392"/>
    </location>
    <ligand>
        <name>phosphoenolpyruvate</name>
        <dbReference type="ChEBI" id="CHEBI:58702"/>
    </ligand>
</feature>
<feature type="binding site" evidence="7">
    <location>
        <position position="202"/>
    </location>
    <ligand>
        <name>3-phosphoshikimate</name>
        <dbReference type="ChEBI" id="CHEBI:145989"/>
    </ligand>
</feature>
<organism evidence="10">
    <name type="scientific">uncultured spirochete</name>
    <dbReference type="NCBI Taxonomy" id="156406"/>
    <lineage>
        <taxon>Bacteria</taxon>
        <taxon>Pseudomonadati</taxon>
        <taxon>Spirochaetota</taxon>
        <taxon>Spirochaetia</taxon>
        <taxon>Spirochaetales</taxon>
        <taxon>environmental samples</taxon>
    </lineage>
</organism>
<feature type="binding site" evidence="7">
    <location>
        <position position="177"/>
    </location>
    <ligand>
        <name>phosphoenolpyruvate</name>
        <dbReference type="ChEBI" id="CHEBI:58702"/>
    </ligand>
</feature>
<dbReference type="Pfam" id="PF00275">
    <property type="entry name" value="EPSP_synthase"/>
    <property type="match status" value="1"/>
</dbReference>
<evidence type="ECO:0000256" key="8">
    <source>
        <dbReference type="SAM" id="MobiDB-lite"/>
    </source>
</evidence>
<dbReference type="GO" id="GO:0009423">
    <property type="term" value="P:chorismate biosynthetic process"/>
    <property type="evidence" value="ECO:0007669"/>
    <property type="project" value="UniProtKB-UniRule"/>
</dbReference>
<feature type="binding site" evidence="7">
    <location>
        <position position="347"/>
    </location>
    <ligand>
        <name>3-phosphoshikimate</name>
        <dbReference type="ChEBI" id="CHEBI:145989"/>
    </ligand>
</feature>
<feature type="binding site" evidence="7">
    <location>
        <position position="21"/>
    </location>
    <ligand>
        <name>3-phosphoshikimate</name>
        <dbReference type="ChEBI" id="CHEBI:145989"/>
    </ligand>
</feature>
<dbReference type="GO" id="GO:0003866">
    <property type="term" value="F:3-phosphoshikimate 1-carboxyvinyltransferase activity"/>
    <property type="evidence" value="ECO:0007669"/>
    <property type="project" value="UniProtKB-UniRule"/>
</dbReference>
<sequence length="433" mass="45871">METRTMHPAAVGGSIRAPASKSAMQRAIACAILGRGTSRIEGAPVCADSRAALRIAQKLGAEVREGGGIIEIDGSPFFQKESPRGRGGHRSPERPLEISCGESGLCMRMFSPVVALLEDEVRLTGEGSLMRRPMHMVESSLNIFGARCASNGGRPPLTIRGPLRSKRATIDAKGSSQLITGLLIALPLLPGDSEIEVENLVSAGYLDLTLEMCAHFGVHVEKEEDGATFFIKGGQSYRASDIHVEGDWSGGAFLAVAAAIAGREEGLRIRGLSWGSKQPDRAIAEVLSVAGADLRFEGSDLIVKPGKLVPFSFDATDCPDIFPPLVALACAIRGISRIRGVHRLASKESDRASALRTTFGTLGVEVSIEGDEMQVSGGHLRGGTVSSWKDHRIAMAAAVAALAAEGEVHIEDTECVSKSWPGFFEDLASILLH</sequence>
<dbReference type="InterPro" id="IPR001986">
    <property type="entry name" value="Enolpyruvate_Tfrase_dom"/>
</dbReference>
<dbReference type="SUPFAM" id="SSF55205">
    <property type="entry name" value="EPT/RTPC-like"/>
    <property type="match status" value="1"/>
</dbReference>
<keyword evidence="7" id="KW-0963">Cytoplasm</keyword>
<dbReference type="CDD" id="cd01556">
    <property type="entry name" value="EPSP_synthase"/>
    <property type="match status" value="1"/>
</dbReference>
<dbReference type="GO" id="GO:0009073">
    <property type="term" value="P:aromatic amino acid family biosynthetic process"/>
    <property type="evidence" value="ECO:0007669"/>
    <property type="project" value="UniProtKB-KW"/>
</dbReference>
<comment type="catalytic activity">
    <reaction evidence="6">
        <text>3-phosphoshikimate + phosphoenolpyruvate = 5-O-(1-carboxyvinyl)-3-phosphoshikimate + phosphate</text>
        <dbReference type="Rhea" id="RHEA:21256"/>
        <dbReference type="ChEBI" id="CHEBI:43474"/>
        <dbReference type="ChEBI" id="CHEBI:57701"/>
        <dbReference type="ChEBI" id="CHEBI:58702"/>
        <dbReference type="ChEBI" id="CHEBI:145989"/>
        <dbReference type="EC" id="2.5.1.19"/>
    </reaction>
    <physiologicalReaction direction="left-to-right" evidence="6">
        <dbReference type="Rhea" id="RHEA:21257"/>
    </physiologicalReaction>
</comment>
<feature type="binding site" evidence="7">
    <location>
        <position position="351"/>
    </location>
    <ligand>
        <name>phosphoenolpyruvate</name>
        <dbReference type="ChEBI" id="CHEBI:58702"/>
    </ligand>
</feature>
<dbReference type="PANTHER" id="PTHR21090:SF5">
    <property type="entry name" value="PENTAFUNCTIONAL AROM POLYPEPTIDE"/>
    <property type="match status" value="1"/>
</dbReference>
<gene>
    <name evidence="7 10" type="primary">aroA</name>
    <name evidence="10" type="ORF">SPIRO4BDMA_70246</name>
</gene>
<feature type="binding site" evidence="7">
    <location>
        <position position="21"/>
    </location>
    <ligand>
        <name>phosphoenolpyruvate</name>
        <dbReference type="ChEBI" id="CHEBI:58702"/>
    </ligand>
</feature>
<comment type="function">
    <text evidence="7">Catalyzes the transfer of the enolpyruvyl moiety of phosphoenolpyruvate (PEP) to the 5-hydroxyl of shikimate-3-phosphate (S3P) to produce enolpyruvyl shikimate-3-phosphate and inorganic phosphate.</text>
</comment>
<proteinExistence type="inferred from homology"/>
<feature type="binding site" evidence="7">
    <location>
        <position position="176"/>
    </location>
    <ligand>
        <name>3-phosphoshikimate</name>
        <dbReference type="ChEBI" id="CHEBI:145989"/>
    </ligand>
</feature>
<evidence type="ECO:0000256" key="6">
    <source>
        <dbReference type="ARBA" id="ARBA00044633"/>
    </source>
</evidence>
<dbReference type="GO" id="GO:0005737">
    <property type="term" value="C:cytoplasm"/>
    <property type="evidence" value="ECO:0007669"/>
    <property type="project" value="UniProtKB-SubCell"/>
</dbReference>
<evidence type="ECO:0000256" key="7">
    <source>
        <dbReference type="HAMAP-Rule" id="MF_00210"/>
    </source>
</evidence>
<evidence type="ECO:0000256" key="1">
    <source>
        <dbReference type="ARBA" id="ARBA00004811"/>
    </source>
</evidence>
<evidence type="ECO:0000256" key="4">
    <source>
        <dbReference type="ARBA" id="ARBA00022679"/>
    </source>
</evidence>
<dbReference type="PANTHER" id="PTHR21090">
    <property type="entry name" value="AROM/DEHYDROQUINATE SYNTHASE"/>
    <property type="match status" value="1"/>
</dbReference>
<comment type="similarity">
    <text evidence="2 7">Belongs to the EPSP synthase family.</text>
</comment>
<accession>A0A3P3XU46</accession>
<dbReference type="UniPathway" id="UPA00053">
    <property type="reaction ID" value="UER00089"/>
</dbReference>
<dbReference type="EMBL" id="FWDO01000007">
    <property type="protein sequence ID" value="SLM19822.1"/>
    <property type="molecule type" value="Genomic_DNA"/>
</dbReference>
<dbReference type="EC" id="2.5.1.19" evidence="7"/>
<feature type="binding site" evidence="7">
    <location>
        <position position="418"/>
    </location>
    <ligand>
        <name>phosphoenolpyruvate</name>
        <dbReference type="ChEBI" id="CHEBI:58702"/>
    </ligand>
</feature>
<keyword evidence="4 7" id="KW-0808">Transferase</keyword>
<reference evidence="10" key="1">
    <citation type="submission" date="2017-02" db="EMBL/GenBank/DDBJ databases">
        <authorList>
            <person name="Regsiter A."/>
            <person name="William W."/>
        </authorList>
    </citation>
    <scope>NUCLEOTIDE SEQUENCE</scope>
    <source>
        <strain evidence="10">BdmA 4</strain>
    </source>
</reference>
<comment type="pathway">
    <text evidence="1 7">Metabolic intermediate biosynthesis; chorismate biosynthesis; chorismate from D-erythrose 4-phosphate and phosphoenolpyruvate: step 6/7.</text>
</comment>
<protein>
    <recommendedName>
        <fullName evidence="7">3-phosphoshikimate 1-carboxyvinyltransferase</fullName>
        <ecNumber evidence="7">2.5.1.19</ecNumber>
    </recommendedName>
    <alternativeName>
        <fullName evidence="7">5-enolpyruvylshikimate-3-phosphate synthase</fullName>
        <shortName evidence="7">EPSP synthase</shortName>
        <shortName evidence="7">EPSPS</shortName>
    </alternativeName>
</protein>
<feature type="binding site" evidence="7">
    <location>
        <position position="104"/>
    </location>
    <ligand>
        <name>phosphoenolpyruvate</name>
        <dbReference type="ChEBI" id="CHEBI:58702"/>
    </ligand>
</feature>
<evidence type="ECO:0000256" key="5">
    <source>
        <dbReference type="ARBA" id="ARBA00023141"/>
    </source>
</evidence>
<dbReference type="AlphaFoldDB" id="A0A3P3XU46"/>
<feature type="binding site" evidence="7">
    <location>
        <position position="22"/>
    </location>
    <ligand>
        <name>3-phosphoshikimate</name>
        <dbReference type="ChEBI" id="CHEBI:145989"/>
    </ligand>
</feature>
<feature type="region of interest" description="Disordered" evidence="8">
    <location>
        <begin position="74"/>
        <end position="95"/>
    </location>
</feature>
<keyword evidence="3 7" id="KW-0028">Amino-acid biosynthesis</keyword>
<feature type="binding site" evidence="7">
    <location>
        <position position="320"/>
    </location>
    <ligand>
        <name>3-phosphoshikimate</name>
        <dbReference type="ChEBI" id="CHEBI:145989"/>
    </ligand>
</feature>
<feature type="binding site" evidence="7">
    <location>
        <position position="175"/>
    </location>
    <ligand>
        <name>3-phosphoshikimate</name>
        <dbReference type="ChEBI" id="CHEBI:145989"/>
    </ligand>
</feature>
<comment type="caution">
    <text evidence="7">Lacks conserved residue(s) required for the propagation of feature annotation.</text>
</comment>
<keyword evidence="5 7" id="KW-0057">Aromatic amino acid biosynthesis</keyword>
<feature type="binding site" evidence="7">
    <location>
        <position position="26"/>
    </location>
    <ligand>
        <name>3-phosphoshikimate</name>
        <dbReference type="ChEBI" id="CHEBI:145989"/>
    </ligand>
</feature>